<dbReference type="Proteomes" id="UP000320333">
    <property type="component" value="Unassembled WGS sequence"/>
</dbReference>
<reference evidence="2 3" key="1">
    <citation type="journal article" date="2019" name="Sci. Rep.">
        <title>Comparative genomics of chytrid fungi reveal insights into the obligate biotrophic and pathogenic lifestyle of Synchytrium endobioticum.</title>
        <authorList>
            <person name="van de Vossenberg B.T.L.H."/>
            <person name="Warris S."/>
            <person name="Nguyen H.D.T."/>
            <person name="van Gent-Pelzer M.P.E."/>
            <person name="Joly D.L."/>
            <person name="van de Geest H.C."/>
            <person name="Bonants P.J.M."/>
            <person name="Smith D.S."/>
            <person name="Levesque C.A."/>
            <person name="van der Lee T.A.J."/>
        </authorList>
    </citation>
    <scope>NUCLEOTIDE SEQUENCE [LARGE SCALE GENOMIC DNA]</scope>
    <source>
        <strain evidence="2 3">CBS 675.73</strain>
    </source>
</reference>
<accession>A0A507EMG0</accession>
<feature type="compositionally biased region" description="Low complexity" evidence="1">
    <location>
        <begin position="135"/>
        <end position="160"/>
    </location>
</feature>
<evidence type="ECO:0000313" key="2">
    <source>
        <dbReference type="EMBL" id="TPX65439.1"/>
    </source>
</evidence>
<comment type="caution">
    <text evidence="2">The sequence shown here is derived from an EMBL/GenBank/DDBJ whole genome shotgun (WGS) entry which is preliminary data.</text>
</comment>
<dbReference type="STRING" id="246404.A0A507EMG0"/>
<feature type="compositionally biased region" description="Polar residues" evidence="1">
    <location>
        <begin position="74"/>
        <end position="97"/>
    </location>
</feature>
<sequence length="694" mass="74600">MRDGRLSAASRAMVLKSCGVTAANHTDDKMQSTATPRVMLSDSVIPTSRSFKNYLPVSSDSTLFRSPLPHAYSPSGSPVASTDNLPASSTPTGSADVNISIETPAVDSQLPGDIEEPKDVKNMDVEMRESATVRSSDSSATPVATATATNNSNSGGSSSAKCQEAKEPIWYKEFSHIDCEWSMRTMDTLFNASFVDFIKNEKNCECNGRHIAHLVKDYKLDQVVHGIKWLVEGWSIEGTARVLKNVFDDWLPELAAFAIARIGSAWALRPKLGLVVAFMMMGESPQIAALFIRSLTIGWDADRITELISCLDTVLEWEDKYFTKFSELLLAELKEASRVGEIHNVDPALIISALSSLYKQNATSTNHRIVMADLRLAVAKARYLTQFAHSISCQNCLNRRECNFSSRATSPSPASVIAAMRNRIRPIGSTANTGLVIDSNGVLRPATGLEMRSGSADVGSIGSNLDASSSSNFACLLDRIPPALRGFFGGGDMSTSQTDFDVSSSDDLLLSSSLYDGTTDSQASDALMASRANSVMSMPSLHSASQISRATSSSSFRLARGSSLMTADEALNPPISLVPNNVFDARHVPLENFRQATSLMSMALSTLDLVDISDGFDARNADEVSNVSPMDAEDAVTAVDARRLVFSRGANVFASSSDAMSGAAAASAMARYQLSRGTSFQSVKSSDELNFEQL</sequence>
<protein>
    <submittedName>
        <fullName evidence="2">Uncharacterized protein</fullName>
    </submittedName>
</protein>
<feature type="region of interest" description="Disordered" evidence="1">
    <location>
        <begin position="129"/>
        <end position="160"/>
    </location>
</feature>
<organism evidence="2 3">
    <name type="scientific">Chytriomyces confervae</name>
    <dbReference type="NCBI Taxonomy" id="246404"/>
    <lineage>
        <taxon>Eukaryota</taxon>
        <taxon>Fungi</taxon>
        <taxon>Fungi incertae sedis</taxon>
        <taxon>Chytridiomycota</taxon>
        <taxon>Chytridiomycota incertae sedis</taxon>
        <taxon>Chytridiomycetes</taxon>
        <taxon>Chytridiales</taxon>
        <taxon>Chytriomycetaceae</taxon>
        <taxon>Chytriomyces</taxon>
    </lineage>
</organism>
<keyword evidence="3" id="KW-1185">Reference proteome</keyword>
<feature type="region of interest" description="Disordered" evidence="1">
    <location>
        <begin position="72"/>
        <end position="97"/>
    </location>
</feature>
<name>A0A507EMG0_9FUNG</name>
<evidence type="ECO:0000256" key="1">
    <source>
        <dbReference type="SAM" id="MobiDB-lite"/>
    </source>
</evidence>
<dbReference type="OrthoDB" id="2158148at2759"/>
<evidence type="ECO:0000313" key="3">
    <source>
        <dbReference type="Proteomes" id="UP000320333"/>
    </source>
</evidence>
<dbReference type="AlphaFoldDB" id="A0A507EMG0"/>
<proteinExistence type="predicted"/>
<dbReference type="EMBL" id="QEAP01000489">
    <property type="protein sequence ID" value="TPX65439.1"/>
    <property type="molecule type" value="Genomic_DNA"/>
</dbReference>
<gene>
    <name evidence="2" type="ORF">CcCBS67573_g08123</name>
</gene>